<dbReference type="Proteomes" id="UP001501302">
    <property type="component" value="Unassembled WGS sequence"/>
</dbReference>
<dbReference type="EC" id="6.3.5.4" evidence="3"/>
<evidence type="ECO:0000313" key="10">
    <source>
        <dbReference type="Proteomes" id="UP001501302"/>
    </source>
</evidence>
<dbReference type="EMBL" id="BAABJJ010000018">
    <property type="protein sequence ID" value="GAA4942969.1"/>
    <property type="molecule type" value="Genomic_DNA"/>
</dbReference>
<dbReference type="CDD" id="cd00712">
    <property type="entry name" value="AsnB"/>
    <property type="match status" value="1"/>
</dbReference>
<evidence type="ECO:0000256" key="6">
    <source>
        <dbReference type="ARBA" id="ARBA00022962"/>
    </source>
</evidence>
<dbReference type="RefSeq" id="WP_345191182.1">
    <property type="nucleotide sequence ID" value="NZ_BAABJJ010000018.1"/>
</dbReference>
<dbReference type="Gene3D" id="3.60.20.10">
    <property type="entry name" value="Glutamine Phosphoribosylpyrophosphate, subunit 1, domain 1"/>
    <property type="match status" value="1"/>
</dbReference>
<evidence type="ECO:0000256" key="5">
    <source>
        <dbReference type="ARBA" id="ARBA00022840"/>
    </source>
</evidence>
<evidence type="ECO:0000256" key="7">
    <source>
        <dbReference type="ARBA" id="ARBA00048741"/>
    </source>
</evidence>
<dbReference type="InterPro" id="IPR001962">
    <property type="entry name" value="Asn_synthase"/>
</dbReference>
<keyword evidence="4" id="KW-0547">Nucleotide-binding</keyword>
<dbReference type="PROSITE" id="PS51278">
    <property type="entry name" value="GATASE_TYPE_2"/>
    <property type="match status" value="1"/>
</dbReference>
<dbReference type="Pfam" id="PF13537">
    <property type="entry name" value="GATase_7"/>
    <property type="match status" value="1"/>
</dbReference>
<dbReference type="NCBIfam" id="TIGR01536">
    <property type="entry name" value="asn_synth_AEB"/>
    <property type="match status" value="1"/>
</dbReference>
<dbReference type="InterPro" id="IPR006426">
    <property type="entry name" value="Asn_synth_AEB"/>
</dbReference>
<evidence type="ECO:0000313" key="9">
    <source>
        <dbReference type="EMBL" id="GAA4942969.1"/>
    </source>
</evidence>
<dbReference type="SUPFAM" id="SSF52402">
    <property type="entry name" value="Adenine nucleotide alpha hydrolases-like"/>
    <property type="match status" value="1"/>
</dbReference>
<dbReference type="InterPro" id="IPR051786">
    <property type="entry name" value="ASN_synthetase/amidase"/>
</dbReference>
<comment type="caution">
    <text evidence="9">The sequence shown here is derived from an EMBL/GenBank/DDBJ whole genome shotgun (WGS) entry which is preliminary data.</text>
</comment>
<dbReference type="PANTHER" id="PTHR43284:SF1">
    <property type="entry name" value="ASPARAGINE SYNTHETASE"/>
    <property type="match status" value="1"/>
</dbReference>
<comment type="catalytic activity">
    <reaction evidence="7">
        <text>L-aspartate + L-glutamine + ATP + H2O = L-asparagine + L-glutamate + AMP + diphosphate + H(+)</text>
        <dbReference type="Rhea" id="RHEA:12228"/>
        <dbReference type="ChEBI" id="CHEBI:15377"/>
        <dbReference type="ChEBI" id="CHEBI:15378"/>
        <dbReference type="ChEBI" id="CHEBI:29985"/>
        <dbReference type="ChEBI" id="CHEBI:29991"/>
        <dbReference type="ChEBI" id="CHEBI:30616"/>
        <dbReference type="ChEBI" id="CHEBI:33019"/>
        <dbReference type="ChEBI" id="CHEBI:58048"/>
        <dbReference type="ChEBI" id="CHEBI:58359"/>
        <dbReference type="ChEBI" id="CHEBI:456215"/>
        <dbReference type="EC" id="6.3.5.4"/>
    </reaction>
</comment>
<comment type="pathway">
    <text evidence="1">Amino-acid biosynthesis; L-asparagine biosynthesis; L-asparagine from L-aspartate (L-Gln route): step 1/1.</text>
</comment>
<evidence type="ECO:0000256" key="3">
    <source>
        <dbReference type="ARBA" id="ARBA00012737"/>
    </source>
</evidence>
<sequence>MCGIAGIIGNKATEDSLGKMLSVQHHRGPDFTGKFLNNNVALGHNRLSIIDLKSSANQPFFSNDKRYILIFNGEIYNYIELKDELQNNYDFYTDSDTEVLLASYIKWGNQCLSRLNGMFSFLIWDTFKEEVFAARDRFGVKPFYYALKDESFYFASEIKTLFSAGIPKKTNNKVWANYFAFGSYGMPDESFWEGVLQLPGGHVLTYKKGKLNIERWYVFEEEVKKHQTKLSFEEAKTTYRDLLEDSIKLRFRADVPLGFNVSGGVDSSTLLALVNKNEEGKHINAYTFYTDNSKYDELPWVEALLDNTNNPLHKVLLKAQDIVNLSNEMCQFQDEPFGGVPTIAYAEIFKKAQKNGVVVLLDGQGMDEQWAGYDYYVKRTASVIQGVNKSPFRPKILNPKFLNLSEKIEYPKPFDDAIKNMQYRDLFYTKIPRALRFNDRLSMAASTELREPFLDYRLVEFAFAQPLEYKINKGKQKYLLRVLASEYLPDAIRYAPKRALQTPQREWLANDLKDWVQSETNNLKTLNWFDNELLDDELKVYFDGDQDSSFHIWQWINASLLLKENNLG</sequence>
<dbReference type="InterPro" id="IPR014729">
    <property type="entry name" value="Rossmann-like_a/b/a_fold"/>
</dbReference>
<dbReference type="PIRSF" id="PIRSF001589">
    <property type="entry name" value="Asn_synthetase_glu-h"/>
    <property type="match status" value="1"/>
</dbReference>
<dbReference type="Pfam" id="PF00733">
    <property type="entry name" value="Asn_synthase"/>
    <property type="match status" value="1"/>
</dbReference>
<reference evidence="10" key="1">
    <citation type="journal article" date="2019" name="Int. J. Syst. Evol. Microbiol.">
        <title>The Global Catalogue of Microorganisms (GCM) 10K type strain sequencing project: providing services to taxonomists for standard genome sequencing and annotation.</title>
        <authorList>
            <consortium name="The Broad Institute Genomics Platform"/>
            <consortium name="The Broad Institute Genome Sequencing Center for Infectious Disease"/>
            <person name="Wu L."/>
            <person name="Ma J."/>
        </authorList>
    </citation>
    <scope>NUCLEOTIDE SEQUENCE [LARGE SCALE GENOMIC DNA]</scope>
    <source>
        <strain evidence="10">JCM 18285</strain>
    </source>
</reference>
<dbReference type="InterPro" id="IPR017932">
    <property type="entry name" value="GATase_2_dom"/>
</dbReference>
<gene>
    <name evidence="9" type="primary">asnB_4</name>
    <name evidence="9" type="ORF">GCM10023314_15040</name>
</gene>
<organism evidence="9 10">
    <name type="scientific">Algibacter agarivorans</name>
    <dbReference type="NCBI Taxonomy" id="1109741"/>
    <lineage>
        <taxon>Bacteria</taxon>
        <taxon>Pseudomonadati</taxon>
        <taxon>Bacteroidota</taxon>
        <taxon>Flavobacteriia</taxon>
        <taxon>Flavobacteriales</taxon>
        <taxon>Flavobacteriaceae</taxon>
        <taxon>Algibacter</taxon>
    </lineage>
</organism>
<evidence type="ECO:0000259" key="8">
    <source>
        <dbReference type="PROSITE" id="PS51278"/>
    </source>
</evidence>
<keyword evidence="5" id="KW-0067">ATP-binding</keyword>
<comment type="similarity">
    <text evidence="2">Belongs to the asparagine synthetase family.</text>
</comment>
<evidence type="ECO:0000256" key="2">
    <source>
        <dbReference type="ARBA" id="ARBA00005752"/>
    </source>
</evidence>
<dbReference type="CDD" id="cd01991">
    <property type="entry name" value="Asn_synthase_B_C"/>
    <property type="match status" value="1"/>
</dbReference>
<keyword evidence="10" id="KW-1185">Reference proteome</keyword>
<dbReference type="InterPro" id="IPR029055">
    <property type="entry name" value="Ntn_hydrolases_N"/>
</dbReference>
<feature type="domain" description="Glutamine amidotransferase type-2" evidence="8">
    <location>
        <begin position="2"/>
        <end position="209"/>
    </location>
</feature>
<dbReference type="Gene3D" id="3.40.50.620">
    <property type="entry name" value="HUPs"/>
    <property type="match status" value="1"/>
</dbReference>
<keyword evidence="6" id="KW-0315">Glutamine amidotransferase</keyword>
<protein>
    <recommendedName>
        <fullName evidence="3">asparagine synthase (glutamine-hydrolyzing)</fullName>
        <ecNumber evidence="3">6.3.5.4</ecNumber>
    </recommendedName>
</protein>
<evidence type="ECO:0000256" key="4">
    <source>
        <dbReference type="ARBA" id="ARBA00022741"/>
    </source>
</evidence>
<accession>A0ABP9GIN8</accession>
<name>A0ABP9GIN8_9FLAO</name>
<dbReference type="SUPFAM" id="SSF56235">
    <property type="entry name" value="N-terminal nucleophile aminohydrolases (Ntn hydrolases)"/>
    <property type="match status" value="1"/>
</dbReference>
<evidence type="ECO:0000256" key="1">
    <source>
        <dbReference type="ARBA" id="ARBA00005187"/>
    </source>
</evidence>
<proteinExistence type="inferred from homology"/>
<dbReference type="PANTHER" id="PTHR43284">
    <property type="entry name" value="ASPARAGINE SYNTHETASE (GLUTAMINE-HYDROLYZING)"/>
    <property type="match status" value="1"/>
</dbReference>
<dbReference type="InterPro" id="IPR033738">
    <property type="entry name" value="AsnB_N"/>
</dbReference>